<dbReference type="Gene3D" id="3.40.50.2000">
    <property type="entry name" value="Glycogen Phosphorylase B"/>
    <property type="match status" value="2"/>
</dbReference>
<keyword evidence="2 5" id="KW-0808">Transferase</keyword>
<dbReference type="EMBL" id="CYPS01000014">
    <property type="protein sequence ID" value="CUH42205.1"/>
    <property type="molecule type" value="Genomic_DNA"/>
</dbReference>
<dbReference type="Pfam" id="PF13439">
    <property type="entry name" value="Glyco_transf_4"/>
    <property type="match status" value="1"/>
</dbReference>
<reference evidence="6" key="1">
    <citation type="submission" date="2015-09" db="EMBL/GenBank/DDBJ databases">
        <authorList>
            <person name="Rodrigo-Torres L."/>
            <person name="Arahal D.R."/>
        </authorList>
    </citation>
    <scope>NUCLEOTIDE SEQUENCE [LARGE SCALE GENOMIC DNA]</scope>
    <source>
        <strain evidence="6">CECT 4293</strain>
    </source>
</reference>
<dbReference type="Proteomes" id="UP000050786">
    <property type="component" value="Unassembled WGS sequence"/>
</dbReference>
<evidence type="ECO:0000256" key="1">
    <source>
        <dbReference type="ARBA" id="ARBA00022676"/>
    </source>
</evidence>
<dbReference type="GO" id="GO:0016757">
    <property type="term" value="F:glycosyltransferase activity"/>
    <property type="evidence" value="ECO:0007669"/>
    <property type="project" value="UniProtKB-KW"/>
</dbReference>
<evidence type="ECO:0000313" key="6">
    <source>
        <dbReference type="Proteomes" id="UP000050786"/>
    </source>
</evidence>
<keyword evidence="6" id="KW-1185">Reference proteome</keyword>
<feature type="domain" description="Glycosyl transferase family 1" evidence="3">
    <location>
        <begin position="185"/>
        <end position="344"/>
    </location>
</feature>
<dbReference type="Pfam" id="PF00534">
    <property type="entry name" value="Glycos_transf_1"/>
    <property type="match status" value="1"/>
</dbReference>
<dbReference type="AlphaFoldDB" id="A0A0P1ELX9"/>
<gene>
    <name evidence="5" type="primary">epsF</name>
    <name evidence="5" type="ORF">RUM4293_01091</name>
</gene>
<feature type="domain" description="Glycosyltransferase subfamily 4-like N-terminal" evidence="4">
    <location>
        <begin position="14"/>
        <end position="170"/>
    </location>
</feature>
<evidence type="ECO:0000259" key="4">
    <source>
        <dbReference type="Pfam" id="PF13439"/>
    </source>
</evidence>
<dbReference type="SUPFAM" id="SSF53756">
    <property type="entry name" value="UDP-Glycosyltransferase/glycogen phosphorylase"/>
    <property type="match status" value="1"/>
</dbReference>
<dbReference type="PANTHER" id="PTHR12526:SF510">
    <property type="entry name" value="D-INOSITOL 3-PHOSPHATE GLYCOSYLTRANSFERASE"/>
    <property type="match status" value="1"/>
</dbReference>
<keyword evidence="1 5" id="KW-0328">Glycosyltransferase</keyword>
<proteinExistence type="predicted"/>
<evidence type="ECO:0000256" key="2">
    <source>
        <dbReference type="ARBA" id="ARBA00022679"/>
    </source>
</evidence>
<dbReference type="PANTHER" id="PTHR12526">
    <property type="entry name" value="GLYCOSYLTRANSFERASE"/>
    <property type="match status" value="1"/>
</dbReference>
<evidence type="ECO:0000259" key="3">
    <source>
        <dbReference type="Pfam" id="PF00534"/>
    </source>
</evidence>
<dbReference type="InterPro" id="IPR001296">
    <property type="entry name" value="Glyco_trans_1"/>
</dbReference>
<organism evidence="5 6">
    <name type="scientific">Ruegeria atlantica</name>
    <dbReference type="NCBI Taxonomy" id="81569"/>
    <lineage>
        <taxon>Bacteria</taxon>
        <taxon>Pseudomonadati</taxon>
        <taxon>Pseudomonadota</taxon>
        <taxon>Alphaproteobacteria</taxon>
        <taxon>Rhodobacterales</taxon>
        <taxon>Roseobacteraceae</taxon>
        <taxon>Ruegeria</taxon>
    </lineage>
</organism>
<evidence type="ECO:0000313" key="5">
    <source>
        <dbReference type="EMBL" id="CUH42205.1"/>
    </source>
</evidence>
<dbReference type="RefSeq" id="WP_058272317.1">
    <property type="nucleotide sequence ID" value="NZ_CYPS01000014.1"/>
</dbReference>
<name>A0A0P1ELX9_9RHOB</name>
<protein>
    <submittedName>
        <fullName evidence="5">Putative glycosyltransferase EpsF</fullName>
        <ecNumber evidence="5">2.4.-.-</ecNumber>
    </submittedName>
</protein>
<dbReference type="EC" id="2.4.-.-" evidence="5"/>
<dbReference type="InterPro" id="IPR028098">
    <property type="entry name" value="Glyco_trans_4-like_N"/>
</dbReference>
<accession>A0A0P1ELX9</accession>
<sequence>MSLRILYVIDSLRIGGAETLLLDLQDAAQKRGDQAKIAYFTPGPLEAEVARRGVETVRLSRSGLRDPRALIRAIKLIRTWDPHIVHTHLIKSDLIGQLAARCLNRHRVITLHNTDPWRKKRVLSGIYRTLTSGADACLAVTNNVADHVAQYGGYDRDRIEVVQNGVDLDRFAAGHAPPMDLSRFGIAENAVVIAKIGRVTVQKDHENFLQAVTCLRERNLKIHVLIVGDGELAEHVRERANSLGLGDDQLTFTGNLRDMPALLAAIDIFVLASKWEGLPMALLEAMAAEVPVVSTAVGGIPDLIKDGVNGMLVAPSDPSALACALEKMIADADARKRLGRAGRSTVESRFSGEAMMDRLWSIYDVSVAGSDLTGDGCGSK</sequence>